<name>A0A2P4P190_RHIID</name>
<protein>
    <submittedName>
        <fullName evidence="1">Uncharacterized protein</fullName>
    </submittedName>
</protein>
<sequence length="96" mass="11055">MSFGENEKINNAIIRSYALMDSNIRNDTHKSYVFSKQIIHDDESLTENEKSEAITLLTKHYDLNKLLYRNLVFCDLAVMILTKTSLEIVVSSNNNL</sequence>
<gene>
    <name evidence="1" type="ORF">GLOIN_2v1789467</name>
</gene>
<evidence type="ECO:0000313" key="2">
    <source>
        <dbReference type="Proteomes" id="UP000018888"/>
    </source>
</evidence>
<dbReference type="Proteomes" id="UP000018888">
    <property type="component" value="Unassembled WGS sequence"/>
</dbReference>
<dbReference type="EMBL" id="AUPC02000469">
    <property type="protein sequence ID" value="POG59165.1"/>
    <property type="molecule type" value="Genomic_DNA"/>
</dbReference>
<accession>A0A2P4P190</accession>
<comment type="caution">
    <text evidence="1">The sequence shown here is derived from an EMBL/GenBank/DDBJ whole genome shotgun (WGS) entry which is preliminary data.</text>
</comment>
<dbReference type="AlphaFoldDB" id="A0A2P4P190"/>
<reference evidence="1 2" key="1">
    <citation type="journal article" date="2013" name="Proc. Natl. Acad. Sci. U.S.A.">
        <title>Genome of an arbuscular mycorrhizal fungus provides insight into the oldest plant symbiosis.</title>
        <authorList>
            <person name="Tisserant E."/>
            <person name="Malbreil M."/>
            <person name="Kuo A."/>
            <person name="Kohler A."/>
            <person name="Symeonidi A."/>
            <person name="Balestrini R."/>
            <person name="Charron P."/>
            <person name="Duensing N."/>
            <person name="Frei Dit Frey N."/>
            <person name="Gianinazzi-Pearson V."/>
            <person name="Gilbert L.B."/>
            <person name="Handa Y."/>
            <person name="Herr J.R."/>
            <person name="Hijri M."/>
            <person name="Koul R."/>
            <person name="Kawaguchi M."/>
            <person name="Krajinski F."/>
            <person name="Lammers P.J."/>
            <person name="Masclaux F.G."/>
            <person name="Murat C."/>
            <person name="Morin E."/>
            <person name="Ndikumana S."/>
            <person name="Pagni M."/>
            <person name="Petitpierre D."/>
            <person name="Requena N."/>
            <person name="Rosikiewicz P."/>
            <person name="Riley R."/>
            <person name="Saito K."/>
            <person name="San Clemente H."/>
            <person name="Shapiro H."/>
            <person name="van Tuinen D."/>
            <person name="Becard G."/>
            <person name="Bonfante P."/>
            <person name="Paszkowski U."/>
            <person name="Shachar-Hill Y.Y."/>
            <person name="Tuskan G.A."/>
            <person name="Young P.W."/>
            <person name="Sanders I.R."/>
            <person name="Henrissat B."/>
            <person name="Rensing S.A."/>
            <person name="Grigoriev I.V."/>
            <person name="Corradi N."/>
            <person name="Roux C."/>
            <person name="Martin F."/>
        </authorList>
    </citation>
    <scope>NUCLEOTIDE SEQUENCE [LARGE SCALE GENOMIC DNA]</scope>
    <source>
        <strain evidence="1 2">DAOM 197198</strain>
    </source>
</reference>
<proteinExistence type="predicted"/>
<keyword evidence="2" id="KW-1185">Reference proteome</keyword>
<reference evidence="1 2" key="2">
    <citation type="journal article" date="2018" name="New Phytol.">
        <title>High intraspecific genome diversity in the model arbuscular mycorrhizal symbiont Rhizophagus irregularis.</title>
        <authorList>
            <person name="Chen E.C.H."/>
            <person name="Morin E."/>
            <person name="Beaudet D."/>
            <person name="Noel J."/>
            <person name="Yildirir G."/>
            <person name="Ndikumana S."/>
            <person name="Charron P."/>
            <person name="St-Onge C."/>
            <person name="Giorgi J."/>
            <person name="Kruger M."/>
            <person name="Marton T."/>
            <person name="Ropars J."/>
            <person name="Grigoriev I.V."/>
            <person name="Hainaut M."/>
            <person name="Henrissat B."/>
            <person name="Roux C."/>
            <person name="Martin F."/>
            <person name="Corradi N."/>
        </authorList>
    </citation>
    <scope>NUCLEOTIDE SEQUENCE [LARGE SCALE GENOMIC DNA]</scope>
    <source>
        <strain evidence="1 2">DAOM 197198</strain>
    </source>
</reference>
<organism evidence="1 2">
    <name type="scientific">Rhizophagus irregularis (strain DAOM 181602 / DAOM 197198 / MUCL 43194)</name>
    <name type="common">Arbuscular mycorrhizal fungus</name>
    <name type="synonym">Glomus intraradices</name>
    <dbReference type="NCBI Taxonomy" id="747089"/>
    <lineage>
        <taxon>Eukaryota</taxon>
        <taxon>Fungi</taxon>
        <taxon>Fungi incertae sedis</taxon>
        <taxon>Mucoromycota</taxon>
        <taxon>Glomeromycotina</taxon>
        <taxon>Glomeromycetes</taxon>
        <taxon>Glomerales</taxon>
        <taxon>Glomeraceae</taxon>
        <taxon>Rhizophagus</taxon>
    </lineage>
</organism>
<evidence type="ECO:0000313" key="1">
    <source>
        <dbReference type="EMBL" id="POG59165.1"/>
    </source>
</evidence>